<dbReference type="InterPro" id="IPR017998">
    <property type="entry name" value="Chaperone_TCP-1"/>
</dbReference>
<dbReference type="NCBIfam" id="NF041082">
    <property type="entry name" value="thermosome_alpha"/>
    <property type="match status" value="1"/>
</dbReference>
<evidence type="ECO:0000256" key="4">
    <source>
        <dbReference type="ARBA" id="ARBA00022490"/>
    </source>
</evidence>
<dbReference type="InterPro" id="IPR054827">
    <property type="entry name" value="thermosome_alpha"/>
</dbReference>
<keyword evidence="7 10" id="KW-0143">Chaperone</keyword>
<comment type="subcellular location">
    <subcellularLocation>
        <location evidence="1">Cytoplasm</location>
    </subcellularLocation>
</comment>
<dbReference type="Gene3D" id="1.10.560.10">
    <property type="entry name" value="GroEL-like equatorial domain"/>
    <property type="match status" value="1"/>
</dbReference>
<dbReference type="GO" id="GO:0016887">
    <property type="term" value="F:ATP hydrolysis activity"/>
    <property type="evidence" value="ECO:0007669"/>
    <property type="project" value="InterPro"/>
</dbReference>
<dbReference type="InterPro" id="IPR027409">
    <property type="entry name" value="GroEL-like_apical_dom_sf"/>
</dbReference>
<dbReference type="NCBIfam" id="TIGR02340">
    <property type="entry name" value="chap_CCT_alpha"/>
    <property type="match status" value="1"/>
</dbReference>
<dbReference type="KEGG" id="rarg:115753572"/>
<evidence type="ECO:0000256" key="10">
    <source>
        <dbReference type="RuleBase" id="RU004187"/>
    </source>
</evidence>
<evidence type="ECO:0000256" key="3">
    <source>
        <dbReference type="ARBA" id="ARBA00014424"/>
    </source>
</evidence>
<dbReference type="Gene3D" id="3.30.260.10">
    <property type="entry name" value="TCP-1-like chaperonin intermediate domain"/>
    <property type="match status" value="1"/>
</dbReference>
<dbReference type="SUPFAM" id="SSF48592">
    <property type="entry name" value="GroEL equatorial domain-like"/>
    <property type="match status" value="1"/>
</dbReference>
<dbReference type="InterPro" id="IPR027413">
    <property type="entry name" value="GROEL-like_equatorial_sf"/>
</dbReference>
<comment type="function">
    <text evidence="8">Molecular chaperone; assists the folding of proteins upon ATP hydrolysis. Known to play a role, in vitro, in the folding of actin and tubulin.</text>
</comment>
<dbReference type="SUPFAM" id="SSF52029">
    <property type="entry name" value="GroEL apical domain-like"/>
    <property type="match status" value="1"/>
</dbReference>
<dbReference type="Pfam" id="PF00118">
    <property type="entry name" value="Cpn60_TCP1"/>
    <property type="match status" value="1"/>
</dbReference>
<evidence type="ECO:0000256" key="1">
    <source>
        <dbReference type="ARBA" id="ARBA00004496"/>
    </source>
</evidence>
<dbReference type="PROSITE" id="PS00750">
    <property type="entry name" value="TCP1_1"/>
    <property type="match status" value="1"/>
</dbReference>
<dbReference type="Proteomes" id="UP000827889">
    <property type="component" value="Chromosome 3"/>
</dbReference>
<sequence>MAILAQTPDILGERQSGQDVRTQNVVACQAVANIVKSSLGPVGLDKMLVDDIGDVTITNDGATILKMLEVEHPAAKVLVELAELQDKEVGDGTTSVVIVAAELLKRANDLVRNKIHPTSIISGFRLAMREACKYVDEKLAVKVDKLGKDSLVNCAKTSMSSKFIAADSDFFANLVVDAVQSVKMTNARGEVKYPIKGINILKAHGKSARESYLLNGYALNTGRAAQGMPVRVSPAKIACLDFNLQKTKMQLGVQVVVTDPRELEKIRQREADMTKERIEKILKAGANVVLTTKGIDDMALKYFVEAGAIAVRRVRKEDMRHIAKATGATMVSTFADMEGEETYDSSFLGCAEEVVEERISDDDVVLIKGTKTTSAVSLILRGANDYMLDEMERALHDALSIVKRTLESNTVVAGGGAVEAALSVYLEYPATTLGSREQLAIAEFAESLLIIPKVLAVNAAKDATELVAKLRAYHHTAQTKADKKHLSSMGLDLSKGTIRNNLEAGVIEPAMSKVKIIQFATEAAITILRIDDMIKLVKDESQNGED</sequence>
<accession>A0A8B8QPA1</accession>
<evidence type="ECO:0000256" key="6">
    <source>
        <dbReference type="ARBA" id="ARBA00022840"/>
    </source>
</evidence>
<dbReference type="PANTHER" id="PTHR11353">
    <property type="entry name" value="CHAPERONIN"/>
    <property type="match status" value="1"/>
</dbReference>
<name>A0A8B8QPA1_9MYRT</name>
<comment type="similarity">
    <text evidence="2 10">Belongs to the TCP-1 chaperonin family.</text>
</comment>
<gene>
    <name evidence="12" type="primary">LOC115753572</name>
</gene>
<dbReference type="PROSITE" id="PS00751">
    <property type="entry name" value="TCP1_2"/>
    <property type="match status" value="1"/>
</dbReference>
<dbReference type="GeneID" id="115753572"/>
<dbReference type="PROSITE" id="PS00995">
    <property type="entry name" value="TCP1_3"/>
    <property type="match status" value="1"/>
</dbReference>
<evidence type="ECO:0000256" key="2">
    <source>
        <dbReference type="ARBA" id="ARBA00008020"/>
    </source>
</evidence>
<keyword evidence="6 10" id="KW-0067">ATP-binding</keyword>
<dbReference type="NCBIfam" id="NF041083">
    <property type="entry name" value="thermosome_beta"/>
    <property type="match status" value="1"/>
</dbReference>
<keyword evidence="4" id="KW-0963">Cytoplasm</keyword>
<protein>
    <recommendedName>
        <fullName evidence="3">T-complex protein 1 subunit alpha</fullName>
    </recommendedName>
    <alternativeName>
        <fullName evidence="9">CCT-alpha</fullName>
    </alternativeName>
</protein>
<dbReference type="GO" id="GO:0005737">
    <property type="term" value="C:cytoplasm"/>
    <property type="evidence" value="ECO:0007669"/>
    <property type="project" value="UniProtKB-SubCell"/>
</dbReference>
<evidence type="ECO:0000256" key="5">
    <source>
        <dbReference type="ARBA" id="ARBA00022741"/>
    </source>
</evidence>
<evidence type="ECO:0000313" key="12">
    <source>
        <dbReference type="RefSeq" id="XP_030548092.2"/>
    </source>
</evidence>
<dbReference type="AlphaFoldDB" id="A0A8B8QPA1"/>
<dbReference type="InterPro" id="IPR002423">
    <property type="entry name" value="Cpn60/GroEL/TCP-1"/>
</dbReference>
<dbReference type="GO" id="GO:0051082">
    <property type="term" value="F:unfolded protein binding"/>
    <property type="evidence" value="ECO:0007669"/>
    <property type="project" value="InterPro"/>
</dbReference>
<evidence type="ECO:0000256" key="9">
    <source>
        <dbReference type="ARBA" id="ARBA00030049"/>
    </source>
</evidence>
<dbReference type="InterPro" id="IPR053374">
    <property type="entry name" value="TCP-1_chaperonin"/>
</dbReference>
<dbReference type="InterPro" id="IPR002194">
    <property type="entry name" value="Chaperonin_TCP-1_CS"/>
</dbReference>
<evidence type="ECO:0000313" key="11">
    <source>
        <dbReference type="Proteomes" id="UP000827889"/>
    </source>
</evidence>
<dbReference type="CDD" id="cd03335">
    <property type="entry name" value="TCP1_alpha"/>
    <property type="match status" value="1"/>
</dbReference>
<organism evidence="11 12">
    <name type="scientific">Rhodamnia argentea</name>
    <dbReference type="NCBI Taxonomy" id="178133"/>
    <lineage>
        <taxon>Eukaryota</taxon>
        <taxon>Viridiplantae</taxon>
        <taxon>Streptophyta</taxon>
        <taxon>Embryophyta</taxon>
        <taxon>Tracheophyta</taxon>
        <taxon>Spermatophyta</taxon>
        <taxon>Magnoliopsida</taxon>
        <taxon>eudicotyledons</taxon>
        <taxon>Gunneridae</taxon>
        <taxon>Pentapetalae</taxon>
        <taxon>rosids</taxon>
        <taxon>malvids</taxon>
        <taxon>Myrtales</taxon>
        <taxon>Myrtaceae</taxon>
        <taxon>Myrtoideae</taxon>
        <taxon>Myrteae</taxon>
        <taxon>Australasian group</taxon>
        <taxon>Rhodamnia</taxon>
    </lineage>
</organism>
<keyword evidence="11" id="KW-1185">Reference proteome</keyword>
<dbReference type="GO" id="GO:0005524">
    <property type="term" value="F:ATP binding"/>
    <property type="evidence" value="ECO:0007669"/>
    <property type="project" value="UniProtKB-KW"/>
</dbReference>
<proteinExistence type="inferred from homology"/>
<evidence type="ECO:0000256" key="8">
    <source>
        <dbReference type="ARBA" id="ARBA00024677"/>
    </source>
</evidence>
<dbReference type="InterPro" id="IPR027410">
    <property type="entry name" value="TCP-1-like_intermed_sf"/>
</dbReference>
<evidence type="ECO:0000256" key="7">
    <source>
        <dbReference type="ARBA" id="ARBA00023186"/>
    </source>
</evidence>
<dbReference type="SUPFAM" id="SSF54849">
    <property type="entry name" value="GroEL-intermediate domain like"/>
    <property type="match status" value="1"/>
</dbReference>
<dbReference type="InterPro" id="IPR012715">
    <property type="entry name" value="Chap_CCT_alpha"/>
</dbReference>
<reference evidence="12" key="1">
    <citation type="submission" date="2025-08" db="UniProtKB">
        <authorList>
            <consortium name="RefSeq"/>
        </authorList>
    </citation>
    <scope>IDENTIFICATION</scope>
    <source>
        <tissue evidence="12">Leaf</tissue>
    </source>
</reference>
<dbReference type="PRINTS" id="PR00304">
    <property type="entry name" value="TCOMPLEXTCP1"/>
</dbReference>
<dbReference type="GO" id="GO:0140662">
    <property type="term" value="F:ATP-dependent protein folding chaperone"/>
    <property type="evidence" value="ECO:0007669"/>
    <property type="project" value="InterPro"/>
</dbReference>
<dbReference type="Gene3D" id="3.50.7.10">
    <property type="entry name" value="GroEL"/>
    <property type="match status" value="1"/>
</dbReference>
<dbReference type="RefSeq" id="XP_030548092.2">
    <property type="nucleotide sequence ID" value="XM_030692232.2"/>
</dbReference>
<keyword evidence="5 10" id="KW-0547">Nucleotide-binding</keyword>